<evidence type="ECO:0000313" key="4">
    <source>
        <dbReference type="EMBL" id="BCB84732.1"/>
    </source>
</evidence>
<dbReference type="PROSITE" id="PS51154">
    <property type="entry name" value="MACRO"/>
    <property type="match status" value="1"/>
</dbReference>
<dbReference type="InterPro" id="IPR001387">
    <property type="entry name" value="Cro/C1-type_HTH"/>
</dbReference>
<dbReference type="AlphaFoldDB" id="A0A6F8YF60"/>
<reference evidence="4 5" key="1">
    <citation type="submission" date="2020-03" db="EMBL/GenBank/DDBJ databases">
        <title>Whole genome shotgun sequence of Phytohabitans suffuscus NBRC 105367.</title>
        <authorList>
            <person name="Komaki H."/>
            <person name="Tamura T."/>
        </authorList>
    </citation>
    <scope>NUCLEOTIDE SEQUENCE [LARGE SCALE GENOMIC DNA]</scope>
    <source>
        <strain evidence="4 5">NBRC 105367</strain>
    </source>
</reference>
<evidence type="ECO:0008006" key="6">
    <source>
        <dbReference type="Google" id="ProtNLM"/>
    </source>
</evidence>
<evidence type="ECO:0000256" key="1">
    <source>
        <dbReference type="SAM" id="MobiDB-lite"/>
    </source>
</evidence>
<feature type="domain" description="HTH cro/C1-type" evidence="2">
    <location>
        <begin position="69"/>
        <end position="114"/>
    </location>
</feature>
<evidence type="ECO:0000313" key="5">
    <source>
        <dbReference type="Proteomes" id="UP000503011"/>
    </source>
</evidence>
<dbReference type="Pfam" id="PF01661">
    <property type="entry name" value="Macro"/>
    <property type="match status" value="1"/>
</dbReference>
<proteinExistence type="predicted"/>
<dbReference type="SMART" id="SM00506">
    <property type="entry name" value="A1pp"/>
    <property type="match status" value="1"/>
</dbReference>
<evidence type="ECO:0000259" key="2">
    <source>
        <dbReference type="PROSITE" id="PS50943"/>
    </source>
</evidence>
<dbReference type="GO" id="GO:0003677">
    <property type="term" value="F:DNA binding"/>
    <property type="evidence" value="ECO:0007669"/>
    <property type="project" value="InterPro"/>
</dbReference>
<feature type="domain" description="Macro" evidence="3">
    <location>
        <begin position="156"/>
        <end position="365"/>
    </location>
</feature>
<feature type="region of interest" description="Disordered" evidence="1">
    <location>
        <begin position="1"/>
        <end position="45"/>
    </location>
</feature>
<dbReference type="KEGG" id="psuu:Psuf_020450"/>
<organism evidence="4 5">
    <name type="scientific">Phytohabitans suffuscus</name>
    <dbReference type="NCBI Taxonomy" id="624315"/>
    <lineage>
        <taxon>Bacteria</taxon>
        <taxon>Bacillati</taxon>
        <taxon>Actinomycetota</taxon>
        <taxon>Actinomycetes</taxon>
        <taxon>Micromonosporales</taxon>
        <taxon>Micromonosporaceae</taxon>
    </lineage>
</organism>
<accession>A0A6F8YF60</accession>
<keyword evidence="5" id="KW-1185">Reference proteome</keyword>
<name>A0A6F8YF60_9ACTN</name>
<dbReference type="InterPro" id="IPR010982">
    <property type="entry name" value="Lambda_DNA-bd_dom_sf"/>
</dbReference>
<dbReference type="EMBL" id="AP022871">
    <property type="protein sequence ID" value="BCB84732.1"/>
    <property type="molecule type" value="Genomic_DNA"/>
</dbReference>
<sequence length="372" mass="40478">MPRDAGFRLSANVRDGSGQRTARTPDDGRGGMTHAERPPDPGRLHTLDDLAQAFTRLRRRGARKGQVQLSVRDLSARTGKAPSTLDAYLRGTRLPPADVYEDLLRALGIPVSDLRPWLDAWERIADARPTRQPPDRVTAQSGGKSALLGGSERFLYRLAGERYRASTIVGVITGDIRRVRDADVWVNSENTEMRMSRFEEYSISAIIRFDGAKHDERGRVVEDTIAEELARKVSGRAPVAAGSVITTGSGELAEQNRVRHIIHVAAVRGEPGEGYRQVADIGRCVSNVLVEAERLAAVDSVRSVLIPLLGTGVAGGRLEPTVRTMVASIVDHFTFHHEGGLRTVYLLASTEPEREVCRSVLSGGPFLAAPAA</sequence>
<dbReference type="Proteomes" id="UP000503011">
    <property type="component" value="Chromosome"/>
</dbReference>
<dbReference type="SMART" id="SM00530">
    <property type="entry name" value="HTH_XRE"/>
    <property type="match status" value="1"/>
</dbReference>
<dbReference type="SUPFAM" id="SSF52949">
    <property type="entry name" value="Macro domain-like"/>
    <property type="match status" value="1"/>
</dbReference>
<dbReference type="InterPro" id="IPR002589">
    <property type="entry name" value="Macro_dom"/>
</dbReference>
<dbReference type="InterPro" id="IPR043472">
    <property type="entry name" value="Macro_dom-like"/>
</dbReference>
<dbReference type="SUPFAM" id="SSF47413">
    <property type="entry name" value="lambda repressor-like DNA-binding domains"/>
    <property type="match status" value="1"/>
</dbReference>
<evidence type="ECO:0000259" key="3">
    <source>
        <dbReference type="PROSITE" id="PS51154"/>
    </source>
</evidence>
<reference evidence="4 5" key="2">
    <citation type="submission" date="2020-03" db="EMBL/GenBank/DDBJ databases">
        <authorList>
            <person name="Ichikawa N."/>
            <person name="Kimura A."/>
            <person name="Kitahashi Y."/>
            <person name="Uohara A."/>
        </authorList>
    </citation>
    <scope>NUCLEOTIDE SEQUENCE [LARGE SCALE GENOMIC DNA]</scope>
    <source>
        <strain evidence="4 5">NBRC 105367</strain>
    </source>
</reference>
<dbReference type="Gene3D" id="3.40.220.10">
    <property type="entry name" value="Leucine Aminopeptidase, subunit E, domain 1"/>
    <property type="match status" value="1"/>
</dbReference>
<dbReference type="PROSITE" id="PS50943">
    <property type="entry name" value="HTH_CROC1"/>
    <property type="match status" value="1"/>
</dbReference>
<dbReference type="Gene3D" id="1.10.260.40">
    <property type="entry name" value="lambda repressor-like DNA-binding domains"/>
    <property type="match status" value="1"/>
</dbReference>
<protein>
    <recommendedName>
        <fullName evidence="6">HTH cro/C1-type domain-containing protein</fullName>
    </recommendedName>
</protein>
<dbReference type="CDD" id="cd00093">
    <property type="entry name" value="HTH_XRE"/>
    <property type="match status" value="1"/>
</dbReference>
<dbReference type="Pfam" id="PF01381">
    <property type="entry name" value="HTH_3"/>
    <property type="match status" value="1"/>
</dbReference>
<gene>
    <name evidence="4" type="ORF">Psuf_020450</name>
</gene>
<feature type="compositionally biased region" description="Basic and acidic residues" evidence="1">
    <location>
        <begin position="23"/>
        <end position="45"/>
    </location>
</feature>